<gene>
    <name evidence="1" type="ORF">ACFQZJ_06825</name>
</gene>
<name>A0ABW3B231_9FLAO</name>
<evidence type="ECO:0000313" key="2">
    <source>
        <dbReference type="Proteomes" id="UP001597012"/>
    </source>
</evidence>
<reference evidence="2" key="1">
    <citation type="journal article" date="2019" name="Int. J. Syst. Evol. Microbiol.">
        <title>The Global Catalogue of Microorganisms (GCM) 10K type strain sequencing project: providing services to taxonomists for standard genome sequencing and annotation.</title>
        <authorList>
            <consortium name="The Broad Institute Genomics Platform"/>
            <consortium name="The Broad Institute Genome Sequencing Center for Infectious Disease"/>
            <person name="Wu L."/>
            <person name="Ma J."/>
        </authorList>
    </citation>
    <scope>NUCLEOTIDE SEQUENCE [LARGE SCALE GENOMIC DNA]</scope>
    <source>
        <strain evidence="2">CCUG 61948</strain>
    </source>
</reference>
<keyword evidence="1" id="KW-0238">DNA-binding</keyword>
<dbReference type="PANTHER" id="PTHR34585">
    <property type="match status" value="1"/>
</dbReference>
<accession>A0ABW3B231</accession>
<dbReference type="EMBL" id="JBHTHY010000004">
    <property type="protein sequence ID" value="MFD0797165.1"/>
    <property type="molecule type" value="Genomic_DNA"/>
</dbReference>
<keyword evidence="2" id="KW-1185">Reference proteome</keyword>
<comment type="caution">
    <text evidence="1">The sequence shown here is derived from an EMBL/GenBank/DDBJ whole genome shotgun (WGS) entry which is preliminary data.</text>
</comment>
<dbReference type="RefSeq" id="WP_379933308.1">
    <property type="nucleotide sequence ID" value="NZ_JBHTHY010000004.1"/>
</dbReference>
<proteinExistence type="predicted"/>
<dbReference type="PANTHER" id="PTHR34585:SF22">
    <property type="entry name" value="HELIX-TURN-HELIX DOMAIN-CONTAINING PROTEIN"/>
    <property type="match status" value="1"/>
</dbReference>
<organism evidence="1 2">
    <name type="scientific">Maribacter chungangensis</name>
    <dbReference type="NCBI Taxonomy" id="1069117"/>
    <lineage>
        <taxon>Bacteria</taxon>
        <taxon>Pseudomonadati</taxon>
        <taxon>Bacteroidota</taxon>
        <taxon>Flavobacteriia</taxon>
        <taxon>Flavobacteriales</taxon>
        <taxon>Flavobacteriaceae</taxon>
        <taxon>Maribacter</taxon>
    </lineage>
</organism>
<sequence>MPTSIITTDDLREFKMELLEEFELLLSKHVKTETHKTWLRAADVKNRLQISHTTLQKLRHKNILTAHKLEGILFYDAAEIDRLLTENSLS</sequence>
<dbReference type="Proteomes" id="UP001597012">
    <property type="component" value="Unassembled WGS sequence"/>
</dbReference>
<protein>
    <submittedName>
        <fullName evidence="1">DNA-binding protein</fullName>
    </submittedName>
</protein>
<dbReference type="GO" id="GO:0003677">
    <property type="term" value="F:DNA binding"/>
    <property type="evidence" value="ECO:0007669"/>
    <property type="project" value="UniProtKB-KW"/>
</dbReference>
<evidence type="ECO:0000313" key="1">
    <source>
        <dbReference type="EMBL" id="MFD0797165.1"/>
    </source>
</evidence>